<dbReference type="InParanoid" id="H0EPK7"/>
<accession>H0EPK7</accession>
<dbReference type="InterPro" id="IPR006595">
    <property type="entry name" value="CTLH_C"/>
</dbReference>
<feature type="repeat" description="WD" evidence="3">
    <location>
        <begin position="229"/>
        <end position="270"/>
    </location>
</feature>
<dbReference type="HOGENOM" id="CLU_000288_57_25_1"/>
<evidence type="ECO:0000259" key="5">
    <source>
        <dbReference type="PROSITE" id="PS50897"/>
    </source>
</evidence>
<sequence>MAMGVRIANPILGTIVGSQESGYELESPVVAAFRNAVLQGEWAEAEELLFDTLTGEGGVSISEHPTGLVLQDGVDKDVMRFWLRQQKFLELLEQRDTGRALMVLRLELTPLYQDTAKLHFLSSLLMCQSADDLKAKADWDGADGGSRHHLLSELSRKCSKRFKHNQIANCLYHNTATSPSLYQDHSCDRNNFPVRTILELEDHSGEVCCGGDGTVIIYEVPSFKILHTLADHEDGVGSVAWSPDDSMIVTCSQDKRARLWNAHTGEIKRVLNRFGEPVSSCVWAPDGHSFVTGCLDKTRNFGDLIYDWHQSHRIQDLAVSPNGHRLVAMDNEKHIHVYNFITRELEYEMDLKVHLSSISISQNNRYLLINKKDGQARLFDLETRESPKFFQSADRGGQFVIRAGFGGANESFVVTGSEDGQTRNQGLGHPKSRGN</sequence>
<dbReference type="InterPro" id="IPR015943">
    <property type="entry name" value="WD40/YVTN_repeat-like_dom_sf"/>
</dbReference>
<dbReference type="InterPro" id="IPR001680">
    <property type="entry name" value="WD40_rpt"/>
</dbReference>
<comment type="caution">
    <text evidence="6">The sequence shown here is derived from an EMBL/GenBank/DDBJ whole genome shotgun (WGS) entry which is preliminary data.</text>
</comment>
<protein>
    <submittedName>
        <fullName evidence="6">Putative WD repeat-containing protein 26</fullName>
    </submittedName>
</protein>
<dbReference type="SUPFAM" id="SSF50978">
    <property type="entry name" value="WD40 repeat-like"/>
    <property type="match status" value="1"/>
</dbReference>
<evidence type="ECO:0000256" key="4">
    <source>
        <dbReference type="SAM" id="MobiDB-lite"/>
    </source>
</evidence>
<dbReference type="InterPro" id="IPR036322">
    <property type="entry name" value="WD40_repeat_dom_sf"/>
</dbReference>
<reference evidence="6 7" key="1">
    <citation type="journal article" date="2012" name="Eukaryot. Cell">
        <title>Genome sequence of the fungus Glarea lozoyensis: the first genome sequence of a species from the Helotiaceae family.</title>
        <authorList>
            <person name="Youssar L."/>
            <person name="Gruening B.A."/>
            <person name="Erxleben A."/>
            <person name="Guenther S."/>
            <person name="Huettel W."/>
        </authorList>
    </citation>
    <scope>NUCLEOTIDE SEQUENCE [LARGE SCALE GENOMIC DNA]</scope>
    <source>
        <strain evidence="7">ATCC 74030 / MF5533</strain>
    </source>
</reference>
<evidence type="ECO:0000256" key="3">
    <source>
        <dbReference type="PROSITE-ProRule" id="PRU00221"/>
    </source>
</evidence>
<dbReference type="AlphaFoldDB" id="H0EPK7"/>
<dbReference type="Gene3D" id="2.130.10.10">
    <property type="entry name" value="YVTN repeat-like/Quinoprotein amine dehydrogenase"/>
    <property type="match status" value="1"/>
</dbReference>
<dbReference type="Pfam" id="PF00400">
    <property type="entry name" value="WD40"/>
    <property type="match status" value="2"/>
</dbReference>
<dbReference type="Proteomes" id="UP000005446">
    <property type="component" value="Unassembled WGS sequence"/>
</dbReference>
<dbReference type="EMBL" id="AGUE01000113">
    <property type="protein sequence ID" value="EHK99520.1"/>
    <property type="molecule type" value="Genomic_DNA"/>
</dbReference>
<dbReference type="InterPro" id="IPR051350">
    <property type="entry name" value="WD_repeat-ST_regulator"/>
</dbReference>
<dbReference type="PANTHER" id="PTHR22838">
    <property type="entry name" value="WD REPEAT PROTEIN 26-RELATED"/>
    <property type="match status" value="1"/>
</dbReference>
<dbReference type="PROSITE" id="PS50294">
    <property type="entry name" value="WD_REPEATS_REGION"/>
    <property type="match status" value="1"/>
</dbReference>
<evidence type="ECO:0000256" key="1">
    <source>
        <dbReference type="ARBA" id="ARBA00022574"/>
    </source>
</evidence>
<proteinExistence type="predicted"/>
<keyword evidence="7" id="KW-1185">Reference proteome</keyword>
<feature type="domain" description="CTLH" evidence="5">
    <location>
        <begin position="33"/>
        <end position="99"/>
    </location>
</feature>
<keyword evidence="2" id="KW-0677">Repeat</keyword>
<dbReference type="PROSITE" id="PS50082">
    <property type="entry name" value="WD_REPEATS_2"/>
    <property type="match status" value="1"/>
</dbReference>
<dbReference type="OrthoDB" id="972532at2759"/>
<evidence type="ECO:0000256" key="2">
    <source>
        <dbReference type="ARBA" id="ARBA00022737"/>
    </source>
</evidence>
<feature type="compositionally biased region" description="Polar residues" evidence="4">
    <location>
        <begin position="414"/>
        <end position="425"/>
    </location>
</feature>
<dbReference type="PROSITE" id="PS00678">
    <property type="entry name" value="WD_REPEATS_1"/>
    <property type="match status" value="1"/>
</dbReference>
<dbReference type="PANTHER" id="PTHR22838:SF0">
    <property type="entry name" value="WD REPEAT-CONTAINING PROTEIN 26"/>
    <property type="match status" value="1"/>
</dbReference>
<organism evidence="6 7">
    <name type="scientific">Glarea lozoyensis (strain ATCC 74030 / MF5533)</name>
    <dbReference type="NCBI Taxonomy" id="1104152"/>
    <lineage>
        <taxon>Eukaryota</taxon>
        <taxon>Fungi</taxon>
        <taxon>Dikarya</taxon>
        <taxon>Ascomycota</taxon>
        <taxon>Pezizomycotina</taxon>
        <taxon>Leotiomycetes</taxon>
        <taxon>Helotiales</taxon>
        <taxon>Helotiaceae</taxon>
        <taxon>Glarea</taxon>
    </lineage>
</organism>
<dbReference type="PROSITE" id="PS50897">
    <property type="entry name" value="CTLH"/>
    <property type="match status" value="1"/>
</dbReference>
<evidence type="ECO:0000313" key="6">
    <source>
        <dbReference type="EMBL" id="EHK99520.1"/>
    </source>
</evidence>
<dbReference type="GO" id="GO:0043161">
    <property type="term" value="P:proteasome-mediated ubiquitin-dependent protein catabolic process"/>
    <property type="evidence" value="ECO:0007669"/>
    <property type="project" value="TreeGrafter"/>
</dbReference>
<gene>
    <name evidence="6" type="ORF">M7I_4588</name>
</gene>
<feature type="region of interest" description="Disordered" evidence="4">
    <location>
        <begin position="414"/>
        <end position="435"/>
    </location>
</feature>
<dbReference type="InterPro" id="IPR019775">
    <property type="entry name" value="WD40_repeat_CS"/>
</dbReference>
<dbReference type="GO" id="GO:0034657">
    <property type="term" value="C:GID complex"/>
    <property type="evidence" value="ECO:0007669"/>
    <property type="project" value="TreeGrafter"/>
</dbReference>
<dbReference type="SMART" id="SM00320">
    <property type="entry name" value="WD40"/>
    <property type="match status" value="5"/>
</dbReference>
<evidence type="ECO:0000313" key="7">
    <source>
        <dbReference type="Proteomes" id="UP000005446"/>
    </source>
</evidence>
<name>H0EPK7_GLAL7</name>
<keyword evidence="1 3" id="KW-0853">WD repeat</keyword>